<gene>
    <name evidence="2" type="ORF">PLOB_00020329</name>
</gene>
<accession>A0ABN8RJF9</accession>
<dbReference type="Gene3D" id="1.10.340.70">
    <property type="match status" value="1"/>
</dbReference>
<keyword evidence="3" id="KW-1185">Reference proteome</keyword>
<dbReference type="Proteomes" id="UP001159405">
    <property type="component" value="Unassembled WGS sequence"/>
</dbReference>
<feature type="non-terminal residue" evidence="2">
    <location>
        <position position="1"/>
    </location>
</feature>
<dbReference type="InterPro" id="IPR041588">
    <property type="entry name" value="Integrase_H2C2"/>
</dbReference>
<dbReference type="PANTHER" id="PTHR37984:SF7">
    <property type="entry name" value="INTEGRASE CATALYTIC DOMAIN-CONTAINING PROTEIN"/>
    <property type="match status" value="1"/>
</dbReference>
<feature type="domain" description="Integrase zinc-binding" evidence="1">
    <location>
        <begin position="63"/>
        <end position="105"/>
    </location>
</feature>
<dbReference type="PANTHER" id="PTHR37984">
    <property type="entry name" value="PROTEIN CBG26694"/>
    <property type="match status" value="1"/>
</dbReference>
<comment type="caution">
    <text evidence="2">The sequence shown here is derived from an EMBL/GenBank/DDBJ whole genome shotgun (WGS) entry which is preliminary data.</text>
</comment>
<evidence type="ECO:0000259" key="1">
    <source>
        <dbReference type="Pfam" id="PF17921"/>
    </source>
</evidence>
<dbReference type="Pfam" id="PF17921">
    <property type="entry name" value="Integrase_H2C2"/>
    <property type="match status" value="1"/>
</dbReference>
<evidence type="ECO:0000313" key="3">
    <source>
        <dbReference type="Proteomes" id="UP001159405"/>
    </source>
</evidence>
<protein>
    <recommendedName>
        <fullName evidence="1">Integrase zinc-binding domain-containing protein</fullName>
    </recommendedName>
</protein>
<dbReference type="InterPro" id="IPR050951">
    <property type="entry name" value="Retrovirus_Pol_polyprotein"/>
</dbReference>
<organism evidence="2 3">
    <name type="scientific">Porites lobata</name>
    <dbReference type="NCBI Taxonomy" id="104759"/>
    <lineage>
        <taxon>Eukaryota</taxon>
        <taxon>Metazoa</taxon>
        <taxon>Cnidaria</taxon>
        <taxon>Anthozoa</taxon>
        <taxon>Hexacorallia</taxon>
        <taxon>Scleractinia</taxon>
        <taxon>Fungiina</taxon>
        <taxon>Poritidae</taxon>
        <taxon>Porites</taxon>
    </lineage>
</organism>
<reference evidence="2 3" key="1">
    <citation type="submission" date="2022-05" db="EMBL/GenBank/DDBJ databases">
        <authorList>
            <consortium name="Genoscope - CEA"/>
            <person name="William W."/>
        </authorList>
    </citation>
    <scope>NUCLEOTIDE SEQUENCE [LARGE SCALE GENOMIC DNA]</scope>
</reference>
<dbReference type="EMBL" id="CALNXK010000238">
    <property type="protein sequence ID" value="CAH3178308.1"/>
    <property type="molecule type" value="Genomic_DNA"/>
</dbReference>
<proteinExistence type="predicted"/>
<sequence length="192" mass="22613">LDRTRIATTADPALNQLRHYIFHGWPLQRHQLPEQPQHYWNYREELAVEDGVIFKAHRLVISPSLIAEYLKDLHAGHVGEEKTLLRARETVFWPGISDDVRNALKLSQKQAQRDDYDRTAKKLQDLQQFQSVLFQLDPKKPILQKAKVVQQPSESSPRRYEVQTESGARYFRNRRHIRSPIEIQPEELYQAP</sequence>
<name>A0ABN8RJF9_9CNID</name>
<evidence type="ECO:0000313" key="2">
    <source>
        <dbReference type="EMBL" id="CAH3178308.1"/>
    </source>
</evidence>